<proteinExistence type="predicted"/>
<dbReference type="Proteomes" id="UP000672032">
    <property type="component" value="Chromosome 4"/>
</dbReference>
<reference evidence="1" key="1">
    <citation type="submission" date="2020-10" db="EMBL/GenBank/DDBJ databases">
        <title>Genome Sequence of Monilinia vaccinii-corymbosi Sheds Light on Mummy Berry Disease Infection of Blueberry and Mating Type.</title>
        <authorList>
            <person name="Yow A.G."/>
            <person name="Zhang Y."/>
            <person name="Bansal K."/>
            <person name="Eacker S.M."/>
            <person name="Sullivan S."/>
            <person name="Liachko I."/>
            <person name="Cubeta M.A."/>
            <person name="Rollins J.A."/>
            <person name="Ashrafi H."/>
        </authorList>
    </citation>
    <scope>NUCLEOTIDE SEQUENCE</scope>
    <source>
        <strain evidence="1">RL-1</strain>
    </source>
</reference>
<name>A0A8A3PHV1_9HELO</name>
<dbReference type="EMBL" id="CP063408">
    <property type="protein sequence ID" value="QSZ34546.1"/>
    <property type="molecule type" value="Genomic_DNA"/>
</dbReference>
<dbReference type="AlphaFoldDB" id="A0A8A3PHV1"/>
<dbReference type="OrthoDB" id="5243686at2759"/>
<evidence type="ECO:0000313" key="2">
    <source>
        <dbReference type="Proteomes" id="UP000672032"/>
    </source>
</evidence>
<accession>A0A8A3PHV1</accession>
<sequence>MDEISLLTFRSSNSEGIHKTFYVHLWEQSFLLSEATVFSLQIVSLFSIPEWLEVKCASQYGHEAAEAAYNVQRWPGLWSKQEADIQSLSVTRTTQLRIWRPSRQRTNLGAQTLDTMAHRHYTSFLFNVNDLHVNDDTDSGGIAPRANQNGRWIPPIYRAGFLPPTPGRMFRWTDGYITDAGYDYQWFGGQGWAYPNNQRLQHYRSTTLFWCNDFTQWQMIETDASTIDIATAEFPHNRWYPLTFRHDGTLSRVFALTEEQYLAGRDGAWVGQLGLQTYRHPRNRPTNGLAGNLATIVALVAFSCTDARTLYNVLIHDVAWRRQWRCHTAEHGRIHERGVVGNIYLDPENPNGSTSDTLYHLEWNDGPVVS</sequence>
<organism evidence="1 2">
    <name type="scientific">Monilinia vaccinii-corymbosi</name>
    <dbReference type="NCBI Taxonomy" id="61207"/>
    <lineage>
        <taxon>Eukaryota</taxon>
        <taxon>Fungi</taxon>
        <taxon>Dikarya</taxon>
        <taxon>Ascomycota</taxon>
        <taxon>Pezizomycotina</taxon>
        <taxon>Leotiomycetes</taxon>
        <taxon>Helotiales</taxon>
        <taxon>Sclerotiniaceae</taxon>
        <taxon>Monilinia</taxon>
    </lineage>
</organism>
<protein>
    <submittedName>
        <fullName evidence="1">Uncharacterized protein</fullName>
    </submittedName>
</protein>
<keyword evidence="2" id="KW-1185">Reference proteome</keyword>
<evidence type="ECO:0000313" key="1">
    <source>
        <dbReference type="EMBL" id="QSZ34546.1"/>
    </source>
</evidence>
<gene>
    <name evidence="1" type="ORF">DSL72_006140</name>
</gene>